<dbReference type="PANTHER" id="PTHR37293:SF6">
    <property type="entry name" value="DNA REPLICATION PROTEIN DNAD"/>
    <property type="match status" value="1"/>
</dbReference>
<dbReference type="Gene3D" id="1.10.10.630">
    <property type="entry name" value="DnaD domain-like"/>
    <property type="match status" value="1"/>
</dbReference>
<dbReference type="RefSeq" id="WP_277445202.1">
    <property type="nucleotide sequence ID" value="NZ_JAKOAV010000039.1"/>
</dbReference>
<protein>
    <submittedName>
        <fullName evidence="4">DnaD domain protein</fullName>
    </submittedName>
</protein>
<gene>
    <name evidence="4" type="ORF">L7E55_15290</name>
</gene>
<dbReference type="NCBIfam" id="TIGR01446">
    <property type="entry name" value="DnaD_dom"/>
    <property type="match status" value="1"/>
</dbReference>
<feature type="domain" description="DnaB/C C-terminal" evidence="2">
    <location>
        <begin position="168"/>
        <end position="236"/>
    </location>
</feature>
<comment type="similarity">
    <text evidence="1">Belongs to the DnaB/DnaD family.</text>
</comment>
<dbReference type="Pfam" id="PF21984">
    <property type="entry name" value="DnaD_N"/>
    <property type="match status" value="1"/>
</dbReference>
<sequence>MVERHKEKIVKCDQKVNITAAFGSELVLEGSTTIPNILLRIYNKIGISDFQMIMLIQMIRLYVEEKELYPSPETLADCMEAEPSRIKKELASLMEKEIIAVSEYFDSYRKVIFEGYDFEPLFLKVSDIWAGIRAKEIEESEKLLRITVNGRDFDNKKFDENAAGLIPIFENEFGRALSPLEIEQIEQWAAERDAGLVVEALRQAVLRGKHNFRYINTILMGWEKNNLRTLEAIAEYDREFQSRRSSRTARGSEAGKGDLGTVEKNNSRKKAFIKTLYI</sequence>
<dbReference type="Gene3D" id="1.10.10.10">
    <property type="entry name" value="Winged helix-like DNA-binding domain superfamily/Winged helix DNA-binding domain"/>
    <property type="match status" value="1"/>
</dbReference>
<proteinExistence type="inferred from homology"/>
<feature type="domain" description="DnaD N-terminal" evidence="3">
    <location>
        <begin position="34"/>
        <end position="128"/>
    </location>
</feature>
<dbReference type="InterPro" id="IPR053843">
    <property type="entry name" value="DnaD_N"/>
</dbReference>
<evidence type="ECO:0000313" key="5">
    <source>
        <dbReference type="Proteomes" id="UP001154312"/>
    </source>
</evidence>
<dbReference type="Proteomes" id="UP001154312">
    <property type="component" value="Unassembled WGS sequence"/>
</dbReference>
<dbReference type="InterPro" id="IPR034829">
    <property type="entry name" value="DnaD-like_sf"/>
</dbReference>
<dbReference type="AlphaFoldDB" id="A0A9X4H743"/>
<evidence type="ECO:0000256" key="1">
    <source>
        <dbReference type="ARBA" id="ARBA00093462"/>
    </source>
</evidence>
<evidence type="ECO:0000313" key="4">
    <source>
        <dbReference type="EMBL" id="MDF9409698.1"/>
    </source>
</evidence>
<comment type="caution">
    <text evidence="4">The sequence shown here is derived from an EMBL/GenBank/DDBJ whole genome shotgun (WGS) entry which is preliminary data.</text>
</comment>
<accession>A0A9X4H743</accession>
<dbReference type="SUPFAM" id="SSF158499">
    <property type="entry name" value="DnaD domain-like"/>
    <property type="match status" value="1"/>
</dbReference>
<evidence type="ECO:0000259" key="3">
    <source>
        <dbReference type="Pfam" id="PF21984"/>
    </source>
</evidence>
<reference evidence="4" key="1">
    <citation type="submission" date="2022-02" db="EMBL/GenBank/DDBJ databases">
        <authorList>
            <person name="Leng L."/>
        </authorList>
    </citation>
    <scope>NUCLEOTIDE SEQUENCE</scope>
    <source>
        <strain evidence="4">JI</strain>
    </source>
</reference>
<dbReference type="Pfam" id="PF07261">
    <property type="entry name" value="DnaB_2"/>
    <property type="match status" value="1"/>
</dbReference>
<dbReference type="InterPro" id="IPR036388">
    <property type="entry name" value="WH-like_DNA-bd_sf"/>
</dbReference>
<dbReference type="InterPro" id="IPR053162">
    <property type="entry name" value="DnaD"/>
</dbReference>
<dbReference type="PANTHER" id="PTHR37293">
    <property type="entry name" value="PHAGE REPLICATION PROTEIN-RELATED"/>
    <property type="match status" value="1"/>
</dbReference>
<evidence type="ECO:0000259" key="2">
    <source>
        <dbReference type="Pfam" id="PF07261"/>
    </source>
</evidence>
<keyword evidence="5" id="KW-1185">Reference proteome</keyword>
<dbReference type="InterPro" id="IPR006343">
    <property type="entry name" value="DnaB/C_C"/>
</dbReference>
<dbReference type="EMBL" id="JAKOAV010000039">
    <property type="protein sequence ID" value="MDF9409698.1"/>
    <property type="molecule type" value="Genomic_DNA"/>
</dbReference>
<name>A0A9X4H743_9FIRM</name>
<organism evidence="4 5">
    <name type="scientific">Pelotomaculum isophthalicicum JI</name>
    <dbReference type="NCBI Taxonomy" id="947010"/>
    <lineage>
        <taxon>Bacteria</taxon>
        <taxon>Bacillati</taxon>
        <taxon>Bacillota</taxon>
        <taxon>Clostridia</taxon>
        <taxon>Eubacteriales</taxon>
        <taxon>Desulfotomaculaceae</taxon>
        <taxon>Pelotomaculum</taxon>
    </lineage>
</organism>